<feature type="transmembrane region" description="Helical" evidence="1">
    <location>
        <begin position="337"/>
        <end position="360"/>
    </location>
</feature>
<organism evidence="2 3">
    <name type="scientific">Immersiella caudata</name>
    <dbReference type="NCBI Taxonomy" id="314043"/>
    <lineage>
        <taxon>Eukaryota</taxon>
        <taxon>Fungi</taxon>
        <taxon>Dikarya</taxon>
        <taxon>Ascomycota</taxon>
        <taxon>Pezizomycotina</taxon>
        <taxon>Sordariomycetes</taxon>
        <taxon>Sordariomycetidae</taxon>
        <taxon>Sordariales</taxon>
        <taxon>Lasiosphaeriaceae</taxon>
        <taxon>Immersiella</taxon>
    </lineage>
</organism>
<dbReference type="AlphaFoldDB" id="A0AA39WVX8"/>
<sequence>MVTLTRLVQCLVVAWVAWVAALAGLIHWRQPITPVKVLAGLSGLWILILVVISAARTELRNYVRDWFFSWPRSNPATYKPNPANTIITLLIATFATPFLYWKTWDPELNRGIINLERDTVGSVNFPSFTLFQRKDWSSQPDMQATNPPKCFLGWHDESAPECGTSPSYDDALPCQCAGSWDNSIRDFEWRNTSYRALKFRASEDMVSASPTISMMAQTFFRYDTKKALADSSRVLSPSLFIAVHDPTLTVEESLQNGYTRMVLINANGVVAINLGLERREALGHAPAYDYQLTISTIPSTTLECETTATCFLTLVFQFPSFERQVLRQDVKLKLPEVASLAGAWFALFQLAGWILSGAAWHR</sequence>
<keyword evidence="1" id="KW-1133">Transmembrane helix</keyword>
<keyword evidence="1" id="KW-0812">Transmembrane</keyword>
<evidence type="ECO:0000313" key="3">
    <source>
        <dbReference type="Proteomes" id="UP001175000"/>
    </source>
</evidence>
<accession>A0AA39WVX8</accession>
<reference evidence="2" key="1">
    <citation type="submission" date="2023-06" db="EMBL/GenBank/DDBJ databases">
        <title>Genome-scale phylogeny and comparative genomics of the fungal order Sordariales.</title>
        <authorList>
            <consortium name="Lawrence Berkeley National Laboratory"/>
            <person name="Hensen N."/>
            <person name="Bonometti L."/>
            <person name="Westerberg I."/>
            <person name="Brannstrom I.O."/>
            <person name="Guillou S."/>
            <person name="Cros-Aarteil S."/>
            <person name="Calhoun S."/>
            <person name="Haridas S."/>
            <person name="Kuo A."/>
            <person name="Mondo S."/>
            <person name="Pangilinan J."/>
            <person name="Riley R."/>
            <person name="Labutti K."/>
            <person name="Andreopoulos B."/>
            <person name="Lipzen A."/>
            <person name="Chen C."/>
            <person name="Yanf M."/>
            <person name="Daum C."/>
            <person name="Ng V."/>
            <person name="Clum A."/>
            <person name="Steindorff A."/>
            <person name="Ohm R."/>
            <person name="Martin F."/>
            <person name="Silar P."/>
            <person name="Natvig D."/>
            <person name="Lalanne C."/>
            <person name="Gautier V."/>
            <person name="Ament-Velasquez S.L."/>
            <person name="Kruys A."/>
            <person name="Hutchinson M.I."/>
            <person name="Powell A.J."/>
            <person name="Barry K."/>
            <person name="Miller A.N."/>
            <person name="Grigoriev I.V."/>
            <person name="Debuchy R."/>
            <person name="Gladieux P."/>
            <person name="Thoren M.H."/>
            <person name="Johannesson H."/>
        </authorList>
    </citation>
    <scope>NUCLEOTIDE SEQUENCE</scope>
    <source>
        <strain evidence="2">CBS 606.72</strain>
    </source>
</reference>
<evidence type="ECO:0000256" key="1">
    <source>
        <dbReference type="SAM" id="Phobius"/>
    </source>
</evidence>
<keyword evidence="1" id="KW-0472">Membrane</keyword>
<feature type="transmembrane region" description="Helical" evidence="1">
    <location>
        <begin position="6"/>
        <end position="25"/>
    </location>
</feature>
<evidence type="ECO:0000313" key="2">
    <source>
        <dbReference type="EMBL" id="KAK0622619.1"/>
    </source>
</evidence>
<proteinExistence type="predicted"/>
<dbReference type="EMBL" id="JAULSU010000003">
    <property type="protein sequence ID" value="KAK0622619.1"/>
    <property type="molecule type" value="Genomic_DNA"/>
</dbReference>
<comment type="caution">
    <text evidence="2">The sequence shown here is derived from an EMBL/GenBank/DDBJ whole genome shotgun (WGS) entry which is preliminary data.</text>
</comment>
<keyword evidence="3" id="KW-1185">Reference proteome</keyword>
<name>A0AA39WVX8_9PEZI</name>
<gene>
    <name evidence="2" type="ORF">B0T14DRAFT_150695</name>
</gene>
<dbReference type="Proteomes" id="UP001175000">
    <property type="component" value="Unassembled WGS sequence"/>
</dbReference>
<protein>
    <submittedName>
        <fullName evidence="2">Uncharacterized protein</fullName>
    </submittedName>
</protein>
<feature type="transmembrane region" description="Helical" evidence="1">
    <location>
        <begin position="37"/>
        <end position="55"/>
    </location>
</feature>